<evidence type="ECO:0000256" key="1">
    <source>
        <dbReference type="ARBA" id="ARBA00010098"/>
    </source>
</evidence>
<sequence>MDPNKNILNSSLFQTPLPLNSVRQLPQRPLLTKHSEEEVLQSFKMKKNILIKNYYQVINRQGFVNAKEESQALRIWVKVFLETITNIIHEYQDHELLELLVFKLPWFTPTTTHGQNFNSYIRLCLAVFPHDVSYIHKVIKHIFSPHGLFQCIMLGEHRPALADLLWERAQTIIHSCEVQCESSVDTEDDGHETRAISSLAQVNTTEKIDFLTIEEKADFQKNLKELKTSEDILARAKQILRAYSDQNQDSIIQVQDKQDLIFLKVLFSFHQTRELPTNPRYPILIGKCFGYPTFFVQSQNQPADTLPKEDDAISIKKCLNSIVQASIMSLKTFSEKKYAQSSLKKLGLFLSKIMKLYPFAHQFIIQNLIEKLPHKSMQPENQYLYYKMVLDIAKGSPENEEKIMVAIVEKLCQLDVDIKTKIRKFQFSQINKIQPMNSYLKELSVKIPSDKETKMGILFDLVLEYVSERVKCIMEITDEKEQSNNFDEFIESLMKIFEQKIFTVHKLNFMQYFPLYIISLSSQHEKFRIFTEKFLSFLLFKSFNLITKEHLNLRQQSWNYLSSLLARQNGIIKESVFIKCLHYITKYFESNCKIKSKKTKRSASMLSQQSSTDASEMVNLNDPQGSQDKIYQHCFIQGLTLILNCKIDTIQSADPELFTTICKIIFKKHFNSLIYCSPLILSDLLMLTESNKHGLGFFKSKLRALFKSQQEELKSSRRNIYNKVSKFMAYEVPVKIFPAGLRFQDILKYEDLCQILYTPNHSTPVQIEGVIPNQEEDLMIIDTEINHESHYSIHLKNEELDLPSSGQEEEKKTQALSDAKNQISDCSSAIIYVPDANQIENQVQENHAIDFTPEKSASKSISLESAIASSRNMDKFYSLNVKYDPDNTKQIYQRSSTILTNNNVSKLNTTSLSVLNVAVDSTIAHSEDFELASSGRDTEYSISPSLHQKHPANHPLSRLDVMSEKSKRNRSIERTKRNIMMNLKEENIRAEQLENTRKQQLQQQQSSSYQLQNCKNWF</sequence>
<dbReference type="GO" id="GO:0005634">
    <property type="term" value="C:nucleus"/>
    <property type="evidence" value="ECO:0007669"/>
    <property type="project" value="TreeGrafter"/>
</dbReference>
<evidence type="ECO:0000256" key="2">
    <source>
        <dbReference type="SAM" id="Coils"/>
    </source>
</evidence>
<accession>A0A078AXB9</accession>
<keyword evidence="2" id="KW-0175">Coiled coil</keyword>
<dbReference type="Pfam" id="PF05327">
    <property type="entry name" value="RRN3"/>
    <property type="match status" value="1"/>
</dbReference>
<feature type="coiled-coil region" evidence="2">
    <location>
        <begin position="976"/>
        <end position="1003"/>
    </location>
</feature>
<evidence type="ECO:0000313" key="4">
    <source>
        <dbReference type="Proteomes" id="UP000039865"/>
    </source>
</evidence>
<keyword evidence="4" id="KW-1185">Reference proteome</keyword>
<protein>
    <submittedName>
        <fullName evidence="3">Uncharacterized protein</fullName>
    </submittedName>
</protein>
<dbReference type="GO" id="GO:0001042">
    <property type="term" value="F:RNA polymerase I core binding"/>
    <property type="evidence" value="ECO:0007669"/>
    <property type="project" value="TreeGrafter"/>
</dbReference>
<gene>
    <name evidence="3" type="primary">Contig13190.g14076</name>
    <name evidence="3" type="ORF">STYLEM_15918</name>
</gene>
<proteinExistence type="inferred from homology"/>
<reference evidence="3 4" key="1">
    <citation type="submission" date="2014-06" db="EMBL/GenBank/DDBJ databases">
        <authorList>
            <person name="Swart Estienne"/>
        </authorList>
    </citation>
    <scope>NUCLEOTIDE SEQUENCE [LARGE SCALE GENOMIC DNA]</scope>
    <source>
        <strain evidence="3 4">130c</strain>
    </source>
</reference>
<dbReference type="GO" id="GO:0001181">
    <property type="term" value="F:RNA polymerase I general transcription initiation factor activity"/>
    <property type="evidence" value="ECO:0007669"/>
    <property type="project" value="InterPro"/>
</dbReference>
<dbReference type="InterPro" id="IPR007991">
    <property type="entry name" value="RNA_pol_I_trans_ini_fac_RRN3"/>
</dbReference>
<dbReference type="PANTHER" id="PTHR12790">
    <property type="entry name" value="TRANSCRIPTION INITIATION FACTOR IA RRN3"/>
    <property type="match status" value="1"/>
</dbReference>
<evidence type="ECO:0000313" key="3">
    <source>
        <dbReference type="EMBL" id="CDW86819.1"/>
    </source>
</evidence>
<dbReference type="GO" id="GO:0006361">
    <property type="term" value="P:transcription initiation at RNA polymerase I promoter"/>
    <property type="evidence" value="ECO:0007669"/>
    <property type="project" value="InterPro"/>
</dbReference>
<dbReference type="InParanoid" id="A0A078AXB9"/>
<name>A0A078AXB9_STYLE</name>
<dbReference type="PANTHER" id="PTHR12790:SF0">
    <property type="entry name" value="RNA POLYMERASE I-SPECIFIC TRANSCRIPTION INITIATION FACTOR RRN3-RELATED"/>
    <property type="match status" value="1"/>
</dbReference>
<dbReference type="EMBL" id="CCKQ01015003">
    <property type="protein sequence ID" value="CDW86819.1"/>
    <property type="molecule type" value="Genomic_DNA"/>
</dbReference>
<dbReference type="Proteomes" id="UP000039865">
    <property type="component" value="Unassembled WGS sequence"/>
</dbReference>
<organism evidence="3 4">
    <name type="scientific">Stylonychia lemnae</name>
    <name type="common">Ciliate</name>
    <dbReference type="NCBI Taxonomy" id="5949"/>
    <lineage>
        <taxon>Eukaryota</taxon>
        <taxon>Sar</taxon>
        <taxon>Alveolata</taxon>
        <taxon>Ciliophora</taxon>
        <taxon>Intramacronucleata</taxon>
        <taxon>Spirotrichea</taxon>
        <taxon>Stichotrichia</taxon>
        <taxon>Sporadotrichida</taxon>
        <taxon>Oxytrichidae</taxon>
        <taxon>Stylonychinae</taxon>
        <taxon>Stylonychia</taxon>
    </lineage>
</organism>
<comment type="similarity">
    <text evidence="1">Belongs to the RRN3 family.</text>
</comment>
<dbReference type="AlphaFoldDB" id="A0A078AXB9"/>